<name>A0A8K1CF14_PYTOL</name>
<keyword evidence="1" id="KW-0472">Membrane</keyword>
<keyword evidence="3" id="KW-1185">Reference proteome</keyword>
<keyword evidence="1" id="KW-1133">Transmembrane helix</keyword>
<feature type="transmembrane region" description="Helical" evidence="1">
    <location>
        <begin position="81"/>
        <end position="101"/>
    </location>
</feature>
<feature type="transmembrane region" description="Helical" evidence="1">
    <location>
        <begin position="47"/>
        <end position="69"/>
    </location>
</feature>
<dbReference type="OrthoDB" id="90939at2759"/>
<protein>
    <submittedName>
        <fullName evidence="2">Uncharacterized protein</fullName>
    </submittedName>
</protein>
<proteinExistence type="predicted"/>
<accession>A0A8K1CF14</accession>
<dbReference type="EMBL" id="SPLM01000075">
    <property type="protein sequence ID" value="TMW61646.1"/>
    <property type="molecule type" value="Genomic_DNA"/>
</dbReference>
<dbReference type="AlphaFoldDB" id="A0A8K1CF14"/>
<feature type="transmembrane region" description="Helical" evidence="1">
    <location>
        <begin position="20"/>
        <end position="41"/>
    </location>
</feature>
<sequence length="261" mass="29075">MLQQCRSHLTWLKLTIRYIVALAVLSGSLATIWCFGLALQIGYPLPFLLHLSGAPIILVLGVGIYAYYHRVPLRPVSARRLLRYMSIFTCQYFMILVYPLFNHVFSRLSASQQTPAVLILPAIKTICKHWINYALPDNETTKAEAIILNVEVFHALFVAFCMQSATSKRTVVELIVVDVGQALLSSVDIRDTLRLLTRSRGIPLDCTTFPHLLQEVVTANPIDNVSSPARNGQIVPASSRRNARRTNVDPSVLGAALQYST</sequence>
<gene>
    <name evidence="2" type="ORF">Poli38472_010709</name>
</gene>
<comment type="caution">
    <text evidence="2">The sequence shown here is derived from an EMBL/GenBank/DDBJ whole genome shotgun (WGS) entry which is preliminary data.</text>
</comment>
<evidence type="ECO:0000256" key="1">
    <source>
        <dbReference type="SAM" id="Phobius"/>
    </source>
</evidence>
<evidence type="ECO:0000313" key="2">
    <source>
        <dbReference type="EMBL" id="TMW61646.1"/>
    </source>
</evidence>
<reference evidence="2" key="1">
    <citation type="submission" date="2019-03" db="EMBL/GenBank/DDBJ databases">
        <title>Long read genome sequence of the mycoparasitic Pythium oligandrum ATCC 38472 isolated from sugarbeet rhizosphere.</title>
        <authorList>
            <person name="Gaulin E."/>
        </authorList>
    </citation>
    <scope>NUCLEOTIDE SEQUENCE</scope>
    <source>
        <strain evidence="2">ATCC 38472_TT</strain>
    </source>
</reference>
<dbReference type="Proteomes" id="UP000794436">
    <property type="component" value="Unassembled WGS sequence"/>
</dbReference>
<evidence type="ECO:0000313" key="3">
    <source>
        <dbReference type="Proteomes" id="UP000794436"/>
    </source>
</evidence>
<organism evidence="2 3">
    <name type="scientific">Pythium oligandrum</name>
    <name type="common">Mycoparasitic fungus</name>
    <dbReference type="NCBI Taxonomy" id="41045"/>
    <lineage>
        <taxon>Eukaryota</taxon>
        <taxon>Sar</taxon>
        <taxon>Stramenopiles</taxon>
        <taxon>Oomycota</taxon>
        <taxon>Peronosporomycetes</taxon>
        <taxon>Pythiales</taxon>
        <taxon>Pythiaceae</taxon>
        <taxon>Pythium</taxon>
    </lineage>
</organism>
<keyword evidence="1" id="KW-0812">Transmembrane</keyword>